<dbReference type="PANTHER" id="PTHR43328">
    <property type="entry name" value="ACETYLTRANSFERASE-RELATED"/>
    <property type="match status" value="1"/>
</dbReference>
<reference evidence="2" key="1">
    <citation type="journal article" date="2021" name="PeerJ">
        <title>Extensive microbial diversity within the chicken gut microbiome revealed by metagenomics and culture.</title>
        <authorList>
            <person name="Gilroy R."/>
            <person name="Ravi A."/>
            <person name="Getino M."/>
            <person name="Pursley I."/>
            <person name="Horton D.L."/>
            <person name="Alikhan N.F."/>
            <person name="Baker D."/>
            <person name="Gharbi K."/>
            <person name="Hall N."/>
            <person name="Watson M."/>
            <person name="Adriaenssens E.M."/>
            <person name="Foster-Nyarko E."/>
            <person name="Jarju S."/>
            <person name="Secka A."/>
            <person name="Antonio M."/>
            <person name="Oren A."/>
            <person name="Chaudhuri R.R."/>
            <person name="La Ragione R."/>
            <person name="Hildebrand F."/>
            <person name="Pallen M.J."/>
        </authorList>
    </citation>
    <scope>NUCLEOTIDE SEQUENCE</scope>
    <source>
        <strain evidence="2">14975</strain>
    </source>
</reference>
<reference evidence="2" key="2">
    <citation type="submission" date="2021-04" db="EMBL/GenBank/DDBJ databases">
        <authorList>
            <person name="Gilroy R."/>
        </authorList>
    </citation>
    <scope>NUCLEOTIDE SEQUENCE</scope>
    <source>
        <strain evidence="2">14975</strain>
    </source>
</reference>
<dbReference type="Proteomes" id="UP000823964">
    <property type="component" value="Unassembled WGS sequence"/>
</dbReference>
<gene>
    <name evidence="2" type="ORF">H9862_08430</name>
</gene>
<feature type="domain" description="N-acetyltransferase" evidence="1">
    <location>
        <begin position="5"/>
        <end position="167"/>
    </location>
</feature>
<dbReference type="PROSITE" id="PS51186">
    <property type="entry name" value="GNAT"/>
    <property type="match status" value="1"/>
</dbReference>
<dbReference type="AlphaFoldDB" id="A0A9D1VCL5"/>
<dbReference type="EMBL" id="DXFQ01000160">
    <property type="protein sequence ID" value="HIX20608.1"/>
    <property type="molecule type" value="Genomic_DNA"/>
</dbReference>
<sequence>MPADTHLRPFEEKDAAALTRLLNNPAVYRYLSARLPIPYTEAEAQDFIARCRRGERLERAIIVNGETAGGIGCALPEADEAVYELSYWLGESFWRQGIMTRALQLFLAELRGLLPRGSVLRAKVFAPHVVSQRILLHAGFKQLPGFELKPMRDGLPHVTYVYDLPVGQAKASA</sequence>
<dbReference type="InterPro" id="IPR016181">
    <property type="entry name" value="Acyl_CoA_acyltransferase"/>
</dbReference>
<protein>
    <submittedName>
        <fullName evidence="2">GNAT family N-acetyltransferase</fullName>
    </submittedName>
</protein>
<dbReference type="InterPro" id="IPR000182">
    <property type="entry name" value="GNAT_dom"/>
</dbReference>
<dbReference type="Gene3D" id="3.40.630.30">
    <property type="match status" value="1"/>
</dbReference>
<dbReference type="PANTHER" id="PTHR43328:SF1">
    <property type="entry name" value="N-ACETYLTRANSFERASE DOMAIN-CONTAINING PROTEIN"/>
    <property type="match status" value="1"/>
</dbReference>
<dbReference type="GO" id="GO:0016747">
    <property type="term" value="F:acyltransferase activity, transferring groups other than amino-acyl groups"/>
    <property type="evidence" value="ECO:0007669"/>
    <property type="project" value="InterPro"/>
</dbReference>
<evidence type="ECO:0000259" key="1">
    <source>
        <dbReference type="PROSITE" id="PS51186"/>
    </source>
</evidence>
<dbReference type="Pfam" id="PF13302">
    <property type="entry name" value="Acetyltransf_3"/>
    <property type="match status" value="1"/>
</dbReference>
<proteinExistence type="predicted"/>
<comment type="caution">
    <text evidence="2">The sequence shown here is derived from an EMBL/GenBank/DDBJ whole genome shotgun (WGS) entry which is preliminary data.</text>
</comment>
<name>A0A9D1VCL5_9BACT</name>
<accession>A0A9D1VCL5</accession>
<dbReference type="SUPFAM" id="SSF55729">
    <property type="entry name" value="Acyl-CoA N-acyltransferases (Nat)"/>
    <property type="match status" value="1"/>
</dbReference>
<evidence type="ECO:0000313" key="3">
    <source>
        <dbReference type="Proteomes" id="UP000823964"/>
    </source>
</evidence>
<evidence type="ECO:0000313" key="2">
    <source>
        <dbReference type="EMBL" id="HIX20608.1"/>
    </source>
</evidence>
<organism evidence="2 3">
    <name type="scientific">Candidatus Akkermansia intestinigallinarum</name>
    <dbReference type="NCBI Taxonomy" id="2838431"/>
    <lineage>
        <taxon>Bacteria</taxon>
        <taxon>Pseudomonadati</taxon>
        <taxon>Verrucomicrobiota</taxon>
        <taxon>Verrucomicrobiia</taxon>
        <taxon>Verrucomicrobiales</taxon>
        <taxon>Akkermansiaceae</taxon>
        <taxon>Akkermansia</taxon>
    </lineage>
</organism>